<organism evidence="2 3">
    <name type="scientific">Lysinibacillus mangiferihumi</name>
    <dbReference type="NCBI Taxonomy" id="1130819"/>
    <lineage>
        <taxon>Bacteria</taxon>
        <taxon>Bacillati</taxon>
        <taxon>Bacillota</taxon>
        <taxon>Bacilli</taxon>
        <taxon>Bacillales</taxon>
        <taxon>Bacillaceae</taxon>
        <taxon>Lysinibacillus</taxon>
    </lineage>
</organism>
<dbReference type="GO" id="GO:0003677">
    <property type="term" value="F:DNA binding"/>
    <property type="evidence" value="ECO:0007669"/>
    <property type="project" value="InterPro"/>
</dbReference>
<evidence type="ECO:0000313" key="2">
    <source>
        <dbReference type="EMBL" id="TKI72479.1"/>
    </source>
</evidence>
<dbReference type="InterPro" id="IPR010982">
    <property type="entry name" value="Lambda_DNA-bd_dom_sf"/>
</dbReference>
<dbReference type="Pfam" id="PF13443">
    <property type="entry name" value="HTH_26"/>
    <property type="match status" value="1"/>
</dbReference>
<dbReference type="SUPFAM" id="SSF47413">
    <property type="entry name" value="lambda repressor-like DNA-binding domains"/>
    <property type="match status" value="1"/>
</dbReference>
<sequence>MKAGVHMYLKSRLKVLLAERDMSQKDLAEQTGLTTRLISEIANNKVKMYPKDALEKIMFTLDIKNLGDLLQRVDEETDN</sequence>
<dbReference type="AlphaFoldDB" id="A0A4U2ZDK3"/>
<keyword evidence="3" id="KW-1185">Reference proteome</keyword>
<protein>
    <submittedName>
        <fullName evidence="2">Helix-turn-helix transcriptional regulator</fullName>
    </submittedName>
</protein>
<evidence type="ECO:0000313" key="3">
    <source>
        <dbReference type="Proteomes" id="UP000308744"/>
    </source>
</evidence>
<comment type="caution">
    <text evidence="2">The sequence shown here is derived from an EMBL/GenBank/DDBJ whole genome shotgun (WGS) entry which is preliminary data.</text>
</comment>
<gene>
    <name evidence="2" type="ORF">FC756_01485</name>
</gene>
<dbReference type="Gene3D" id="1.10.260.40">
    <property type="entry name" value="lambda repressor-like DNA-binding domains"/>
    <property type="match status" value="1"/>
</dbReference>
<dbReference type="EMBL" id="SZPU01000005">
    <property type="protein sequence ID" value="TKI72479.1"/>
    <property type="molecule type" value="Genomic_DNA"/>
</dbReference>
<dbReference type="InterPro" id="IPR001387">
    <property type="entry name" value="Cro/C1-type_HTH"/>
</dbReference>
<reference evidence="2 3" key="1">
    <citation type="submission" date="2019-04" db="EMBL/GenBank/DDBJ databases">
        <title>Lysinibacillus genome sequencing.</title>
        <authorList>
            <person name="Dunlap C."/>
        </authorList>
    </citation>
    <scope>NUCLEOTIDE SEQUENCE [LARGE SCALE GENOMIC DNA]</scope>
    <source>
        <strain evidence="2 3">CCTCC AB 2010389</strain>
    </source>
</reference>
<dbReference type="CDD" id="cd00093">
    <property type="entry name" value="HTH_XRE"/>
    <property type="match status" value="1"/>
</dbReference>
<feature type="domain" description="HTH cro/C1-type" evidence="1">
    <location>
        <begin position="13"/>
        <end position="69"/>
    </location>
</feature>
<dbReference type="SMART" id="SM00530">
    <property type="entry name" value="HTH_XRE"/>
    <property type="match status" value="1"/>
</dbReference>
<name>A0A4U2ZDK3_9BACI</name>
<accession>A0A4U2ZDK3</accession>
<dbReference type="Proteomes" id="UP000308744">
    <property type="component" value="Unassembled WGS sequence"/>
</dbReference>
<proteinExistence type="predicted"/>
<evidence type="ECO:0000259" key="1">
    <source>
        <dbReference type="PROSITE" id="PS50943"/>
    </source>
</evidence>
<dbReference type="PROSITE" id="PS50943">
    <property type="entry name" value="HTH_CROC1"/>
    <property type="match status" value="1"/>
</dbReference>